<dbReference type="RefSeq" id="WP_095562670.1">
    <property type="nucleotide sequence ID" value="NZ_CP092430.2"/>
</dbReference>
<evidence type="ECO:0000256" key="1">
    <source>
        <dbReference type="SAM" id="MobiDB-lite"/>
    </source>
</evidence>
<keyword evidence="3" id="KW-1185">Reference proteome</keyword>
<dbReference type="Pfam" id="PF20199">
    <property type="entry name" value="RepSA"/>
    <property type="match status" value="1"/>
</dbReference>
<reference evidence="2 3" key="1">
    <citation type="submission" date="2018-02" db="EMBL/GenBank/DDBJ databases">
        <title>Draft genome sequence of Mycobacterium virginiense isolated from mud of a swine farm in Japan.</title>
        <authorList>
            <person name="Ohya K."/>
        </authorList>
    </citation>
    <scope>NUCLEOTIDE SEQUENCE [LARGE SCALE GENOMIC DNA]</scope>
    <source>
        <strain evidence="2 3">GF75</strain>
    </source>
</reference>
<evidence type="ECO:0000313" key="2">
    <source>
        <dbReference type="EMBL" id="PQM50115.1"/>
    </source>
</evidence>
<proteinExistence type="predicted"/>
<dbReference type="InterPro" id="IPR046828">
    <property type="entry name" value="RepSA"/>
</dbReference>
<evidence type="ECO:0000313" key="3">
    <source>
        <dbReference type="Proteomes" id="UP000237911"/>
    </source>
</evidence>
<dbReference type="EMBL" id="PUEV01000110">
    <property type="protein sequence ID" value="PQM50115.1"/>
    <property type="molecule type" value="Genomic_DNA"/>
</dbReference>
<feature type="region of interest" description="Disordered" evidence="1">
    <location>
        <begin position="313"/>
        <end position="334"/>
    </location>
</feature>
<sequence>MTTATTAPTLVLPGVPGSIDTNAVVDQMVRRASSTGFESWWRRAESVGFCAHPIQLRGTDEIGRDRVVWTRCNNRRAQVCPSCSDLYARDTWQLVHAGTAGGHHNIPAAVADRPQVFVTLTAPSYGPVHAAARAGDKKQRVCRDHHHTGGYRRCPHGKPLWCSTTHGEGDIYAGQPICADCYDYTGHVLFTWHLPELWRRFTITLRRTLRRELRASGADPDAVQVSFIKVVELQARLIPHIHALIRLDPPDSDDSGGHDWHAPLAATELATIIQQAVRTVAVTVTDSSSNTATRSSSNTATRVIRFGTQVDTQPIDNRHAGTDGSAVQEDSPHGGVLPGRRVARYLAKYVTKSLADVGISARRISTEAIADLDVCDHVRAILTAISQLADKGLAGVGRWLHTLGYRGHITSKSRRYSTTMTALRERRAAWTREQRLKSTAHQHDLGLDSTDGDDLVAWEFDRAGPTSLGDRTLIYSAAVQHIHTRRIGLIEVRGQARNQQWDPPGGSDG</sequence>
<protein>
    <submittedName>
        <fullName evidence="2">Plasmid replication initiator protein</fullName>
    </submittedName>
</protein>
<accession>A0A9X7IJ10</accession>
<name>A0A9X7IJ10_9MYCO</name>
<comment type="caution">
    <text evidence="2">The sequence shown here is derived from an EMBL/GenBank/DDBJ whole genome shotgun (WGS) entry which is preliminary data.</text>
</comment>
<organism evidence="2 3">
    <name type="scientific">Mycolicibacter virginiensis</name>
    <dbReference type="NCBI Taxonomy" id="1795032"/>
    <lineage>
        <taxon>Bacteria</taxon>
        <taxon>Bacillati</taxon>
        <taxon>Actinomycetota</taxon>
        <taxon>Actinomycetes</taxon>
        <taxon>Mycobacteriales</taxon>
        <taxon>Mycobacteriaceae</taxon>
        <taxon>Mycolicibacter</taxon>
    </lineage>
</organism>
<dbReference type="AlphaFoldDB" id="A0A9X7IJ10"/>
<dbReference type="Proteomes" id="UP000237911">
    <property type="component" value="Unassembled WGS sequence"/>
</dbReference>
<gene>
    <name evidence="2" type="ORF">C5U48_22185</name>
</gene>